<dbReference type="InterPro" id="IPR017517">
    <property type="entry name" value="Maleyloyr_isom"/>
</dbReference>
<dbReference type="SUPFAM" id="SSF109854">
    <property type="entry name" value="DinB/YfiT-like putative metalloenzymes"/>
    <property type="match status" value="1"/>
</dbReference>
<keyword evidence="2" id="KW-0413">Isomerase</keyword>
<dbReference type="GO" id="GO:0016853">
    <property type="term" value="F:isomerase activity"/>
    <property type="evidence" value="ECO:0007669"/>
    <property type="project" value="UniProtKB-KW"/>
</dbReference>
<keyword evidence="3" id="KW-1185">Reference proteome</keyword>
<protein>
    <submittedName>
        <fullName evidence="2">Maleylpyruvate isomerase family mycothiol-dependent enzyme</fullName>
    </submittedName>
</protein>
<dbReference type="EMBL" id="JBHSGR010000016">
    <property type="protein sequence ID" value="MFC4694678.1"/>
    <property type="molecule type" value="Genomic_DNA"/>
</dbReference>
<organism evidence="2 3">
    <name type="scientific">Geodermatophilus arenarius</name>
    <dbReference type="NCBI Taxonomy" id="1137990"/>
    <lineage>
        <taxon>Bacteria</taxon>
        <taxon>Bacillati</taxon>
        <taxon>Actinomycetota</taxon>
        <taxon>Actinomycetes</taxon>
        <taxon>Geodermatophilales</taxon>
        <taxon>Geodermatophilaceae</taxon>
        <taxon>Geodermatophilus</taxon>
    </lineage>
</organism>
<dbReference type="InterPro" id="IPR024344">
    <property type="entry name" value="MDMPI_metal-binding"/>
</dbReference>
<evidence type="ECO:0000313" key="2">
    <source>
        <dbReference type="EMBL" id="MFC4694678.1"/>
    </source>
</evidence>
<dbReference type="Proteomes" id="UP001596025">
    <property type="component" value="Unassembled WGS sequence"/>
</dbReference>
<dbReference type="NCBIfam" id="TIGR03083">
    <property type="entry name" value="maleylpyruvate isomerase family mycothiol-dependent enzyme"/>
    <property type="match status" value="1"/>
</dbReference>
<sequence>MTEIKQDVDARVQTERTRLLHVLDGLDEEQWDTPSLCAGWAVRDLVVHLLMPYELSAPRFLLMMLRARFDFDRAADRWATTDTRTPAEVVAGLRKTEHRTFSVPGAPVEAPLSHLVIHAQDVYRPLGVPSPTDPENARVALEQLTSPRARRSLPPGILDGLAFSATDTDWHYGEGAQVSGPATALLTTLSGRTAALPELAGAGVADVRARL</sequence>
<dbReference type="InterPro" id="IPR034660">
    <property type="entry name" value="DinB/YfiT-like"/>
</dbReference>
<dbReference type="Gene3D" id="1.20.120.450">
    <property type="entry name" value="dinb family like domain"/>
    <property type="match status" value="1"/>
</dbReference>
<proteinExistence type="predicted"/>
<feature type="domain" description="Mycothiol-dependent maleylpyruvate isomerase metal-binding" evidence="1">
    <location>
        <begin position="13"/>
        <end position="94"/>
    </location>
</feature>
<evidence type="ECO:0000313" key="3">
    <source>
        <dbReference type="Proteomes" id="UP001596025"/>
    </source>
</evidence>
<accession>A0ABV9LME9</accession>
<gene>
    <name evidence="2" type="ORF">ACFO3M_14860</name>
</gene>
<comment type="caution">
    <text evidence="2">The sequence shown here is derived from an EMBL/GenBank/DDBJ whole genome shotgun (WGS) entry which is preliminary data.</text>
</comment>
<dbReference type="Pfam" id="PF11716">
    <property type="entry name" value="MDMPI_N"/>
    <property type="match status" value="1"/>
</dbReference>
<reference evidence="3" key="1">
    <citation type="journal article" date="2019" name="Int. J. Syst. Evol. Microbiol.">
        <title>The Global Catalogue of Microorganisms (GCM) 10K type strain sequencing project: providing services to taxonomists for standard genome sequencing and annotation.</title>
        <authorList>
            <consortium name="The Broad Institute Genomics Platform"/>
            <consortium name="The Broad Institute Genome Sequencing Center for Infectious Disease"/>
            <person name="Wu L."/>
            <person name="Ma J."/>
        </authorList>
    </citation>
    <scope>NUCLEOTIDE SEQUENCE [LARGE SCALE GENOMIC DNA]</scope>
    <source>
        <strain evidence="3">CCUG 62763</strain>
    </source>
</reference>
<dbReference type="RefSeq" id="WP_387990163.1">
    <property type="nucleotide sequence ID" value="NZ_JBHSGR010000016.1"/>
</dbReference>
<name>A0ABV9LME9_9ACTN</name>
<evidence type="ECO:0000259" key="1">
    <source>
        <dbReference type="Pfam" id="PF11716"/>
    </source>
</evidence>